<evidence type="ECO:0008006" key="3">
    <source>
        <dbReference type="Google" id="ProtNLM"/>
    </source>
</evidence>
<feature type="transmembrane region" description="Helical" evidence="1">
    <location>
        <begin position="121"/>
        <end position="140"/>
    </location>
</feature>
<proteinExistence type="predicted"/>
<feature type="transmembrane region" description="Helical" evidence="1">
    <location>
        <begin position="152"/>
        <end position="171"/>
    </location>
</feature>
<accession>A0A7C5ETN2</accession>
<feature type="transmembrane region" description="Helical" evidence="1">
    <location>
        <begin position="342"/>
        <end position="362"/>
    </location>
</feature>
<organism evidence="2">
    <name type="scientific">Desulfobacca acetoxidans</name>
    <dbReference type="NCBI Taxonomy" id="60893"/>
    <lineage>
        <taxon>Bacteria</taxon>
        <taxon>Pseudomonadati</taxon>
        <taxon>Thermodesulfobacteriota</taxon>
        <taxon>Desulfobaccia</taxon>
        <taxon>Desulfobaccales</taxon>
        <taxon>Desulfobaccaceae</taxon>
        <taxon>Desulfobacca</taxon>
    </lineage>
</organism>
<dbReference type="AlphaFoldDB" id="A0A7C5ETN2"/>
<evidence type="ECO:0000313" key="2">
    <source>
        <dbReference type="EMBL" id="HGZ11984.1"/>
    </source>
</evidence>
<feature type="transmembrane region" description="Helical" evidence="1">
    <location>
        <begin position="32"/>
        <end position="51"/>
    </location>
</feature>
<feature type="transmembrane region" description="Helical" evidence="1">
    <location>
        <begin position="403"/>
        <end position="420"/>
    </location>
</feature>
<feature type="transmembrane region" description="Helical" evidence="1">
    <location>
        <begin position="177"/>
        <end position="206"/>
    </location>
</feature>
<dbReference type="EMBL" id="DTKJ01000050">
    <property type="protein sequence ID" value="HGZ11984.1"/>
    <property type="molecule type" value="Genomic_DNA"/>
</dbReference>
<keyword evidence="1" id="KW-0812">Transmembrane</keyword>
<gene>
    <name evidence="2" type="ORF">ENW48_07170</name>
</gene>
<feature type="transmembrane region" description="Helical" evidence="1">
    <location>
        <begin position="71"/>
        <end position="90"/>
    </location>
</feature>
<comment type="caution">
    <text evidence="2">The sequence shown here is derived from an EMBL/GenBank/DDBJ whole genome shotgun (WGS) entry which is preliminary data.</text>
</comment>
<feature type="transmembrane region" description="Helical" evidence="1">
    <location>
        <begin position="218"/>
        <end position="237"/>
    </location>
</feature>
<sequence>MVTLLDLAGLAFCGLTWLSPLCWNAWRGRLLLLHPIGFFPLMMVYMVIPPLVSKFQGESLLLTAQRFDPEWFLVGPLFILGLTGLFYHLGVKLAGVPLSLGPEERVDSYREFKTRDGVSPLAFLLVSLVVFAGLLGGRLAEPYTGMHVSLGFWWLHILFKSSQLLPLLVFQQDRRKGLWMLLVVMPALLLLRSKAAFLYIPLAFFLFYQEKLFKISKFLTLTMVGMISLTPLAVYLYTVDFAREMRPDVLANPEVPTWSESLERITHREYAFESFAIVYHTEDRLYLGEKTYYNLLLCLPSAIFRDKPVTFYDFPSQYLALDYHAYEMHYAQHLLTPFYQDFGVLGDCLGLMAMGLLYGLSYRGALRATFRRRETWPLLVYLCLALNSKYLTESKLFNSLVDSLGLACGVLLVVGLSSLFRRQIKETVVTGARAAAPLGSKPGWAMGNGGKSRG</sequence>
<keyword evidence="1" id="KW-0472">Membrane</keyword>
<protein>
    <recommendedName>
        <fullName evidence="3">Oligosaccharide repeat unit polymerase</fullName>
    </recommendedName>
</protein>
<evidence type="ECO:0000256" key="1">
    <source>
        <dbReference type="SAM" id="Phobius"/>
    </source>
</evidence>
<name>A0A7C5ETN2_9BACT</name>
<keyword evidence="1" id="KW-1133">Transmembrane helix</keyword>
<reference evidence="2" key="1">
    <citation type="journal article" date="2020" name="mSystems">
        <title>Genome- and Community-Level Interaction Insights into Carbon Utilization and Element Cycling Functions of Hydrothermarchaeota in Hydrothermal Sediment.</title>
        <authorList>
            <person name="Zhou Z."/>
            <person name="Liu Y."/>
            <person name="Xu W."/>
            <person name="Pan J."/>
            <person name="Luo Z.H."/>
            <person name="Li M."/>
        </authorList>
    </citation>
    <scope>NUCLEOTIDE SEQUENCE [LARGE SCALE GENOMIC DNA]</scope>
    <source>
        <strain evidence="2">SpSt-853</strain>
    </source>
</reference>
<feature type="transmembrane region" description="Helical" evidence="1">
    <location>
        <begin position="7"/>
        <end position="26"/>
    </location>
</feature>